<reference evidence="6" key="1">
    <citation type="journal article" date="2015" name="Nature">
        <title>Complex archaea that bridge the gap between prokaryotes and eukaryotes.</title>
        <authorList>
            <person name="Spang A."/>
            <person name="Saw J.H."/>
            <person name="Jorgensen S.L."/>
            <person name="Zaremba-Niedzwiedzka K."/>
            <person name="Martijn J."/>
            <person name="Lind A.E."/>
            <person name="van Eijk R."/>
            <person name="Schleper C."/>
            <person name="Guy L."/>
            <person name="Ettema T.J."/>
        </authorList>
    </citation>
    <scope>NUCLEOTIDE SEQUENCE</scope>
</reference>
<accession>A0A0F8XWR1</accession>
<sequence length="388" mass="42369">QQPARIDMTSDGGGPCPGIYRLDGDRLRICLGEKLPTKVDGPAVDGEVLLVLKRVGPAPTEPSSDTPEKLQLTIDVDAHGNARLDDVTYDDAKSLAEAVEKRMKPNVATSVQLRCDRSTPHKHIAALLEELKNIAITDVSLQVQPPATATKSDIEAVQGTWEVVSSKTLLSCFDGSRKEADLQEAIKTTRVVITADTLKVLGPDLDSRAFQYHITPAAENKFIDLQADNELLGIYKLEGDRLTIRADESDRPTEFGAKLESSTDLLVLKRVGDTTIEPDDEALLDKWRVVRASGNVGNIHFKPRSVGPQFLSAESLEGNRVEITARLLDFGSVRSEPQPGWSDGHPSASGVYALDPTRTLKLIDFEVRQGFGMRGIYELQGDYLTICA</sequence>
<keyword evidence="3" id="KW-0812">Transmembrane</keyword>
<dbReference type="GO" id="GO:0005886">
    <property type="term" value="C:plasma membrane"/>
    <property type="evidence" value="ECO:0007669"/>
    <property type="project" value="UniProtKB-SubCell"/>
</dbReference>
<name>A0A0F8XWR1_9ZZZZ</name>
<dbReference type="InterPro" id="IPR003400">
    <property type="entry name" value="ExbD"/>
</dbReference>
<comment type="subcellular location">
    <subcellularLocation>
        <location evidence="1">Cell membrane</location>
        <topology evidence="1">Single-pass membrane protein</topology>
    </subcellularLocation>
</comment>
<dbReference type="Pfam" id="PF02472">
    <property type="entry name" value="ExbD"/>
    <property type="match status" value="1"/>
</dbReference>
<organism evidence="6">
    <name type="scientific">marine sediment metagenome</name>
    <dbReference type="NCBI Taxonomy" id="412755"/>
    <lineage>
        <taxon>unclassified sequences</taxon>
        <taxon>metagenomes</taxon>
        <taxon>ecological metagenomes</taxon>
    </lineage>
</organism>
<evidence type="ECO:0000256" key="2">
    <source>
        <dbReference type="ARBA" id="ARBA00022475"/>
    </source>
</evidence>
<keyword evidence="5" id="KW-0472">Membrane</keyword>
<feature type="non-terminal residue" evidence="6">
    <location>
        <position position="388"/>
    </location>
</feature>
<evidence type="ECO:0000313" key="6">
    <source>
        <dbReference type="EMBL" id="KKK73547.1"/>
    </source>
</evidence>
<dbReference type="AlphaFoldDB" id="A0A0F8XWR1"/>
<dbReference type="EMBL" id="LAZR01056742">
    <property type="protein sequence ID" value="KKK73547.1"/>
    <property type="molecule type" value="Genomic_DNA"/>
</dbReference>
<evidence type="ECO:0000256" key="4">
    <source>
        <dbReference type="ARBA" id="ARBA00022989"/>
    </source>
</evidence>
<dbReference type="Gene3D" id="3.30.420.270">
    <property type="match status" value="1"/>
</dbReference>
<evidence type="ECO:0000256" key="5">
    <source>
        <dbReference type="ARBA" id="ARBA00023136"/>
    </source>
</evidence>
<dbReference type="GO" id="GO:0022857">
    <property type="term" value="F:transmembrane transporter activity"/>
    <property type="evidence" value="ECO:0007669"/>
    <property type="project" value="InterPro"/>
</dbReference>
<evidence type="ECO:0000256" key="1">
    <source>
        <dbReference type="ARBA" id="ARBA00004162"/>
    </source>
</evidence>
<protein>
    <submittedName>
        <fullName evidence="6">Uncharacterized protein</fullName>
    </submittedName>
</protein>
<proteinExistence type="predicted"/>
<keyword evidence="2" id="KW-1003">Cell membrane</keyword>
<feature type="non-terminal residue" evidence="6">
    <location>
        <position position="1"/>
    </location>
</feature>
<evidence type="ECO:0000256" key="3">
    <source>
        <dbReference type="ARBA" id="ARBA00022692"/>
    </source>
</evidence>
<gene>
    <name evidence="6" type="ORF">LCGC14_2892740</name>
</gene>
<comment type="caution">
    <text evidence="6">The sequence shown here is derived from an EMBL/GenBank/DDBJ whole genome shotgun (WGS) entry which is preliminary data.</text>
</comment>
<keyword evidence="4" id="KW-1133">Transmembrane helix</keyword>